<organism evidence="3 4">
    <name type="scientific">Paenibacillus illinoisensis</name>
    <dbReference type="NCBI Taxonomy" id="59845"/>
    <lineage>
        <taxon>Bacteria</taxon>
        <taxon>Bacillati</taxon>
        <taxon>Bacillota</taxon>
        <taxon>Bacilli</taxon>
        <taxon>Bacillales</taxon>
        <taxon>Paenibacillaceae</taxon>
        <taxon>Paenibacillus</taxon>
    </lineage>
</organism>
<proteinExistence type="predicted"/>
<reference evidence="3 4" key="1">
    <citation type="submission" date="2024-11" db="EMBL/GenBank/DDBJ databases">
        <title>Identification and Characterization of a Novel Fosfomycin Bacillithiol Transferase FosB8 in Paenibacillus illinoisensis.</title>
        <authorList>
            <person name="Lu W."/>
        </authorList>
    </citation>
    <scope>NUCLEOTIDE SEQUENCE [LARGE SCALE GENOMIC DNA]</scope>
    <source>
        <strain evidence="3 4">WP77</strain>
    </source>
</reference>
<evidence type="ECO:0000256" key="1">
    <source>
        <dbReference type="ARBA" id="ARBA00022737"/>
    </source>
</evidence>
<evidence type="ECO:0000259" key="2">
    <source>
        <dbReference type="PROSITE" id="PS51372"/>
    </source>
</evidence>
<dbReference type="PANTHER" id="PTHR30185:SF15">
    <property type="entry name" value="CRYPTIC BETA-GLUCOSIDE BGL OPERON ANTITERMINATOR"/>
    <property type="match status" value="1"/>
</dbReference>
<gene>
    <name evidence="3" type="primary">licT</name>
    <name evidence="3" type="ORF">ACINKY_12060</name>
</gene>
<accession>A0ABW8HTC9</accession>
<dbReference type="RefSeq" id="WP_402875098.1">
    <property type="nucleotide sequence ID" value="NZ_JBIYSL010000002.1"/>
</dbReference>
<name>A0ABW8HTC9_9BACL</name>
<dbReference type="EMBL" id="JBIYSL010000002">
    <property type="protein sequence ID" value="MFK0522931.1"/>
    <property type="molecule type" value="Genomic_DNA"/>
</dbReference>
<dbReference type="Proteomes" id="UP001618531">
    <property type="component" value="Unassembled WGS sequence"/>
</dbReference>
<evidence type="ECO:0000313" key="4">
    <source>
        <dbReference type="Proteomes" id="UP001618531"/>
    </source>
</evidence>
<dbReference type="Pfam" id="PF03123">
    <property type="entry name" value="CAT_RBD"/>
    <property type="match status" value="1"/>
</dbReference>
<dbReference type="InterPro" id="IPR050661">
    <property type="entry name" value="BglG_antiterminators"/>
</dbReference>
<keyword evidence="1" id="KW-0677">Repeat</keyword>
<dbReference type="Pfam" id="PF00874">
    <property type="entry name" value="PRD"/>
    <property type="match status" value="2"/>
</dbReference>
<sequence length="286" mass="33351">MIIRQIFNNNVIRAENQVGHEFVVIGNGLGFKKKNGQPVDEDKIEKTFVLKSDKIPQKLIDLMGETSVEYLTLADKIVGYAKREMGDIFSDNIYISLIDHIQFAISRYRKSVGLKNSLLWQIKKFYKREFMIGMNAVELIDSQFGIQMDEHEASFIAMHFVNARQDGQGMQQTVEITEVIDDIFNIVTNQYDITLDENSFNYSRFITHLQYFVQRMVSNEQEQTASGDNFLYDQVKDKYGKAFQCTQLINHYLEDKFESAMSIDEKVYLTIHIHRVTSRNEMQDTE</sequence>
<dbReference type="InterPro" id="IPR036634">
    <property type="entry name" value="PRD_sf"/>
</dbReference>
<feature type="domain" description="PRD" evidence="2">
    <location>
        <begin position="171"/>
        <end position="283"/>
    </location>
</feature>
<comment type="caution">
    <text evidence="3">The sequence shown here is derived from an EMBL/GenBank/DDBJ whole genome shotgun (WGS) entry which is preliminary data.</text>
</comment>
<dbReference type="Gene3D" id="2.30.24.10">
    <property type="entry name" value="CAT RNA-binding domain"/>
    <property type="match status" value="1"/>
</dbReference>
<keyword evidence="4" id="KW-1185">Reference proteome</keyword>
<dbReference type="SMART" id="SM01061">
    <property type="entry name" value="CAT_RBD"/>
    <property type="match status" value="1"/>
</dbReference>
<dbReference type="Gene3D" id="1.10.1790.10">
    <property type="entry name" value="PRD domain"/>
    <property type="match status" value="2"/>
</dbReference>
<dbReference type="InterPro" id="IPR004341">
    <property type="entry name" value="CAT_RNA-bd_dom"/>
</dbReference>
<feature type="domain" description="PRD" evidence="2">
    <location>
        <begin position="65"/>
        <end position="170"/>
    </location>
</feature>
<dbReference type="PROSITE" id="PS51372">
    <property type="entry name" value="PRD_2"/>
    <property type="match status" value="2"/>
</dbReference>
<dbReference type="InterPro" id="IPR036650">
    <property type="entry name" value="CAT_RNA-bd_dom_sf"/>
</dbReference>
<dbReference type="InterPro" id="IPR011608">
    <property type="entry name" value="PRD"/>
</dbReference>
<dbReference type="SUPFAM" id="SSF63520">
    <property type="entry name" value="PTS-regulatory domain, PRD"/>
    <property type="match status" value="2"/>
</dbReference>
<dbReference type="SUPFAM" id="SSF50151">
    <property type="entry name" value="SacY-like RNA-binding domain"/>
    <property type="match status" value="1"/>
</dbReference>
<evidence type="ECO:0000313" key="3">
    <source>
        <dbReference type="EMBL" id="MFK0522931.1"/>
    </source>
</evidence>
<dbReference type="PANTHER" id="PTHR30185">
    <property type="entry name" value="CRYPTIC BETA-GLUCOSIDE BGL OPERON ANTITERMINATOR"/>
    <property type="match status" value="1"/>
</dbReference>
<dbReference type="NCBIfam" id="NF046042">
    <property type="entry name" value="LicT"/>
    <property type="match status" value="1"/>
</dbReference>
<protein>
    <submittedName>
        <fullName evidence="3">BglG family transcription antiterminator LicT</fullName>
    </submittedName>
</protein>